<sequence>MKTPSHISPLREPANHANIGRVASKLLLATACALLVGTVFYSMITGKSPMNWCFYGGFALMFVHRVPTTIAKKLCQREARQHARKT</sequence>
<keyword evidence="1" id="KW-1133">Transmembrane helix</keyword>
<evidence type="ECO:0000313" key="3">
    <source>
        <dbReference type="Proteomes" id="UP000595220"/>
    </source>
</evidence>
<protein>
    <submittedName>
        <fullName evidence="2">Uncharacterized protein</fullName>
    </submittedName>
</protein>
<dbReference type="EMBL" id="CP066065">
    <property type="protein sequence ID" value="QQC44105.1"/>
    <property type="molecule type" value="Genomic_DNA"/>
</dbReference>
<keyword evidence="1" id="KW-0812">Transmembrane</keyword>
<feature type="transmembrane region" description="Helical" evidence="1">
    <location>
        <begin position="26"/>
        <end position="43"/>
    </location>
</feature>
<dbReference type="Proteomes" id="UP000595220">
    <property type="component" value="Chromosome"/>
</dbReference>
<proteinExistence type="predicted"/>
<accession>A0AAP9Y8W3</accession>
<feature type="transmembrane region" description="Helical" evidence="1">
    <location>
        <begin position="49"/>
        <end position="67"/>
    </location>
</feature>
<keyword evidence="1" id="KW-0472">Membrane</keyword>
<dbReference type="KEGG" id="amy:ADJ76_05115"/>
<gene>
    <name evidence="2" type="ORF">I6H42_01350</name>
</gene>
<keyword evidence="3" id="KW-1185">Reference proteome</keyword>
<evidence type="ECO:0000313" key="2">
    <source>
        <dbReference type="EMBL" id="QQC44105.1"/>
    </source>
</evidence>
<name>A0AAP9Y8W3_9ACTO</name>
<dbReference type="AlphaFoldDB" id="A0AAP9Y8W3"/>
<dbReference type="RefSeq" id="WP_050695070.1">
    <property type="nucleotide sequence ID" value="NZ_CP012072.1"/>
</dbReference>
<reference evidence="2 3" key="1">
    <citation type="submission" date="2020-12" db="EMBL/GenBank/DDBJ databases">
        <title>FDA dAtabase for Regulatory Grade micrObial Sequences (FDA-ARGOS): Supporting development and validation of Infectious Disease Dx tests.</title>
        <authorList>
            <person name="Sproer C."/>
            <person name="Gronow S."/>
            <person name="Severitt S."/>
            <person name="Schroder I."/>
            <person name="Tallon L."/>
            <person name="Sadzewicz L."/>
            <person name="Zhao X."/>
            <person name="Boylan J."/>
            <person name="Ott S."/>
            <person name="Bowen H."/>
            <person name="Vavikolanu K."/>
            <person name="Mehta A."/>
            <person name="Aluvathingal J."/>
            <person name="Nadendla S."/>
            <person name="Lowell S."/>
            <person name="Myers T."/>
            <person name="Yan Y."/>
            <person name="Sichtig H."/>
        </authorList>
    </citation>
    <scope>NUCLEOTIDE SEQUENCE [LARGE SCALE GENOMIC DNA]</scope>
    <source>
        <strain evidence="2 3">FDAARGOS_985</strain>
    </source>
</reference>
<organism evidence="2 3">
    <name type="scientific">Schaalia meyeri</name>
    <dbReference type="NCBI Taxonomy" id="52773"/>
    <lineage>
        <taxon>Bacteria</taxon>
        <taxon>Bacillati</taxon>
        <taxon>Actinomycetota</taxon>
        <taxon>Actinomycetes</taxon>
        <taxon>Actinomycetales</taxon>
        <taxon>Actinomycetaceae</taxon>
        <taxon>Schaalia</taxon>
    </lineage>
</organism>
<evidence type="ECO:0000256" key="1">
    <source>
        <dbReference type="SAM" id="Phobius"/>
    </source>
</evidence>